<dbReference type="GO" id="GO:0005524">
    <property type="term" value="F:ATP binding"/>
    <property type="evidence" value="ECO:0007669"/>
    <property type="project" value="UniProtKB-KW"/>
</dbReference>
<evidence type="ECO:0000256" key="6">
    <source>
        <dbReference type="ARBA" id="ARBA00022741"/>
    </source>
</evidence>
<evidence type="ECO:0000256" key="5">
    <source>
        <dbReference type="ARBA" id="ARBA00022737"/>
    </source>
</evidence>
<dbReference type="Proteomes" id="UP000003803">
    <property type="component" value="Unassembled WGS sequence"/>
</dbReference>
<dbReference type="InterPro" id="IPR003593">
    <property type="entry name" value="AAA+_ATPase"/>
</dbReference>
<comment type="caution">
    <text evidence="11">The sequence shown here is derived from an EMBL/GenBank/DDBJ whole genome shotgun (WGS) entry which is preliminary data.</text>
</comment>
<keyword evidence="9" id="KW-0472">Membrane</keyword>
<dbReference type="STRING" id="169435.ERS852551_02681"/>
<dbReference type="Pfam" id="PF00005">
    <property type="entry name" value="ABC_tran"/>
    <property type="match status" value="2"/>
</dbReference>
<dbReference type="eggNOG" id="COG3845">
    <property type="taxonomic scope" value="Bacteria"/>
</dbReference>
<dbReference type="HOGENOM" id="CLU_000604_92_0_9"/>
<dbReference type="GeneID" id="72464980"/>
<dbReference type="InterPro" id="IPR050107">
    <property type="entry name" value="ABC_carbohydrate_import_ATPase"/>
</dbReference>
<reference evidence="11" key="2">
    <citation type="submission" date="2013-09" db="EMBL/GenBank/DDBJ databases">
        <title>Draft genome sequence of Anaerotruncus colihominis(DSM 17241).</title>
        <authorList>
            <person name="Sudarsanam P."/>
            <person name="Ley R."/>
            <person name="Guruge J."/>
            <person name="Turnbaugh P.J."/>
            <person name="Mahowald M."/>
            <person name="Liep D."/>
            <person name="Gordon J."/>
        </authorList>
    </citation>
    <scope>NUCLEOTIDE SEQUENCE</scope>
    <source>
        <strain evidence="11">DSM 17241</strain>
    </source>
</reference>
<dbReference type="CDD" id="cd03215">
    <property type="entry name" value="ABC_Carb_Monos_II"/>
    <property type="match status" value="1"/>
</dbReference>
<dbReference type="Gene3D" id="3.40.50.300">
    <property type="entry name" value="P-loop containing nucleotide triphosphate hydrolases"/>
    <property type="match status" value="2"/>
</dbReference>
<dbReference type="InterPro" id="IPR027417">
    <property type="entry name" value="P-loop_NTPase"/>
</dbReference>
<proteinExistence type="inferred from homology"/>
<dbReference type="SMART" id="SM00382">
    <property type="entry name" value="AAA"/>
    <property type="match status" value="1"/>
</dbReference>
<feature type="domain" description="ABC transporter" evidence="10">
    <location>
        <begin position="13"/>
        <end position="249"/>
    </location>
</feature>
<dbReference type="InterPro" id="IPR003439">
    <property type="entry name" value="ABC_transporter-like_ATP-bd"/>
</dbReference>
<dbReference type="FunFam" id="3.40.50.300:FF:000127">
    <property type="entry name" value="Ribose import ATP-binding protein RbsA"/>
    <property type="match status" value="1"/>
</dbReference>
<keyword evidence="3" id="KW-0813">Transport</keyword>
<dbReference type="PANTHER" id="PTHR43790">
    <property type="entry name" value="CARBOHYDRATE TRANSPORT ATP-BINDING PROTEIN MG119-RELATED"/>
    <property type="match status" value="1"/>
</dbReference>
<dbReference type="SUPFAM" id="SSF52540">
    <property type="entry name" value="P-loop containing nucleoside triphosphate hydrolases"/>
    <property type="match status" value="2"/>
</dbReference>
<reference evidence="11" key="1">
    <citation type="submission" date="2007-11" db="EMBL/GenBank/DDBJ databases">
        <authorList>
            <person name="Fulton L."/>
            <person name="Clifton S."/>
            <person name="Fulton B."/>
            <person name="Xu J."/>
            <person name="Minx P."/>
            <person name="Pepin K.H."/>
            <person name="Johnson M."/>
            <person name="Thiruvilangam P."/>
            <person name="Bhonagiri V."/>
            <person name="Nash W.E."/>
            <person name="Mardis E.R."/>
            <person name="Wilson R.K."/>
        </authorList>
    </citation>
    <scope>NUCLEOTIDE SEQUENCE [LARGE SCALE GENOMIC DNA]</scope>
    <source>
        <strain evidence="11">DSM 17241</strain>
    </source>
</reference>
<evidence type="ECO:0000256" key="1">
    <source>
        <dbReference type="ARBA" id="ARBA00004202"/>
    </source>
</evidence>
<evidence type="ECO:0000256" key="8">
    <source>
        <dbReference type="ARBA" id="ARBA00022967"/>
    </source>
</evidence>
<keyword evidence="12" id="KW-1185">Reference proteome</keyword>
<dbReference type="CDD" id="cd03216">
    <property type="entry name" value="ABC_Carb_Monos_I"/>
    <property type="match status" value="1"/>
</dbReference>
<keyword evidence="4" id="KW-1003">Cell membrane</keyword>
<evidence type="ECO:0000259" key="10">
    <source>
        <dbReference type="PROSITE" id="PS50893"/>
    </source>
</evidence>
<evidence type="ECO:0000256" key="7">
    <source>
        <dbReference type="ARBA" id="ARBA00022840"/>
    </source>
</evidence>
<organism evidence="11 12">
    <name type="scientific">Anaerotruncus colihominis DSM 17241</name>
    <dbReference type="NCBI Taxonomy" id="445972"/>
    <lineage>
        <taxon>Bacteria</taxon>
        <taxon>Bacillati</taxon>
        <taxon>Bacillota</taxon>
        <taxon>Clostridia</taxon>
        <taxon>Eubacteriales</taxon>
        <taxon>Oscillospiraceae</taxon>
        <taxon>Anaerotruncus</taxon>
    </lineage>
</organism>
<dbReference type="PROSITE" id="PS00211">
    <property type="entry name" value="ABC_TRANSPORTER_1"/>
    <property type="match status" value="1"/>
</dbReference>
<comment type="subcellular location">
    <subcellularLocation>
        <location evidence="1">Cell membrane</location>
        <topology evidence="1">Peripheral membrane protein</topology>
    </subcellularLocation>
</comment>
<comment type="similarity">
    <text evidence="2">Belongs to the ABC transporter superfamily.</text>
</comment>
<dbReference type="GO" id="GO:0016887">
    <property type="term" value="F:ATP hydrolysis activity"/>
    <property type="evidence" value="ECO:0007669"/>
    <property type="project" value="InterPro"/>
</dbReference>
<dbReference type="EMBL" id="ABGD02000012">
    <property type="protein sequence ID" value="EDS11742.1"/>
    <property type="molecule type" value="Genomic_DNA"/>
</dbReference>
<dbReference type="GO" id="GO:0005886">
    <property type="term" value="C:plasma membrane"/>
    <property type="evidence" value="ECO:0007669"/>
    <property type="project" value="UniProtKB-SubCell"/>
</dbReference>
<dbReference type="RefSeq" id="WP_006874929.1">
    <property type="nucleotide sequence ID" value="NZ_DS544181.1"/>
</dbReference>
<keyword evidence="8" id="KW-1278">Translocase</keyword>
<sequence length="514" mass="56435">MMIMAAENPQYAVQMKGISKFFGSFCALNHVNLDVKKGTIHALLGENGAGKSTLMNVLYGFYRAEQGEIYLNGEKVDIKNPSVAIRHGIGMVHQHFMLVENFTVTQNIMLGAETTKSLGVLDMNAVKKQLIELSEKYGLYVDPDAKIQDTSVGMQQRVEILKALYRGVDILILDEPTAVLTPQEIEELIAIMHRLTDDGKTVIIITHKLAEIKKSSNYCTIIRRGQYIDTVDVSKVSQEDLATMMVGRQVTLHIQKEKAKPGDIVFSIDNLLVRDARGIAKVNGLSLNVRAGEILGIAGIDGNGQKELVEAITGLTKAESGTISIKGDQIQNTPPRNVLDHGVCTIHEDRHKRGLVLNFTVAENMVLENYRKEPFSKGPILNLPKIQENAKKLTEEFDVRPAGCEKTLARALSGGNQQKVIIAREVTNDPELLIAVQPTRGLDVGAIEFVHRSLVEQRDKGKAVLLISLELDEVMDLSDRINVLYDGKIVGELDAEGADENEIGLLMAGGGAQK</sequence>
<evidence type="ECO:0000313" key="11">
    <source>
        <dbReference type="EMBL" id="EDS11742.1"/>
    </source>
</evidence>
<protein>
    <submittedName>
        <fullName evidence="11">ABC transporter, ATP-binding protein</fullName>
    </submittedName>
</protein>
<evidence type="ECO:0000256" key="2">
    <source>
        <dbReference type="ARBA" id="ARBA00005417"/>
    </source>
</evidence>
<evidence type="ECO:0000256" key="9">
    <source>
        <dbReference type="ARBA" id="ARBA00023136"/>
    </source>
</evidence>
<evidence type="ECO:0000313" key="12">
    <source>
        <dbReference type="Proteomes" id="UP000003803"/>
    </source>
</evidence>
<evidence type="ECO:0000256" key="4">
    <source>
        <dbReference type="ARBA" id="ARBA00022475"/>
    </source>
</evidence>
<dbReference type="FunFam" id="3.40.50.300:FF:001390">
    <property type="entry name" value="ABC transporter, ATP-binding protein"/>
    <property type="match status" value="1"/>
</dbReference>
<accession>B0PA64</accession>
<dbReference type="PROSITE" id="PS50893">
    <property type="entry name" value="ABC_TRANSPORTER_2"/>
    <property type="match status" value="2"/>
</dbReference>
<keyword evidence="6" id="KW-0547">Nucleotide-binding</keyword>
<keyword evidence="7 11" id="KW-0067">ATP-binding</keyword>
<dbReference type="InterPro" id="IPR017871">
    <property type="entry name" value="ABC_transporter-like_CS"/>
</dbReference>
<feature type="domain" description="ABC transporter" evidence="10">
    <location>
        <begin position="266"/>
        <end position="511"/>
    </location>
</feature>
<gene>
    <name evidence="11" type="ORF">ANACOL_01633</name>
</gene>
<dbReference type="PANTHER" id="PTHR43790:SF4">
    <property type="entry name" value="GUANOSINE IMPORT ATP-BINDING PROTEIN NUPO"/>
    <property type="match status" value="1"/>
</dbReference>
<name>B0PA64_9FIRM</name>
<dbReference type="AlphaFoldDB" id="B0PA64"/>
<evidence type="ECO:0000256" key="3">
    <source>
        <dbReference type="ARBA" id="ARBA00022448"/>
    </source>
</evidence>
<keyword evidence="5" id="KW-0677">Repeat</keyword>